<proteinExistence type="predicted"/>
<organism evidence="3 4">
    <name type="scientific">Spinactinospora alkalitolerans</name>
    <dbReference type="NCBI Taxonomy" id="687207"/>
    <lineage>
        <taxon>Bacteria</taxon>
        <taxon>Bacillati</taxon>
        <taxon>Actinomycetota</taxon>
        <taxon>Actinomycetes</taxon>
        <taxon>Streptosporangiales</taxon>
        <taxon>Nocardiopsidaceae</taxon>
        <taxon>Spinactinospora</taxon>
    </lineage>
</organism>
<sequence length="324" mass="32894">MKLRSIAATTTTTALLTLCGGAFLAAPAAADLVTSCNGQGGAVTVPGDLVVPAGKSCTLTGTTVEGDVTVRAGADLVVKGGTFKGKVIVREDGYLDTTDTEISGAVTARSAFGAYLEDSELSANLRAVAVDGSTVQGFVFSIGSSVDGNVNARTGDLFAESSTIGGDFTGDGTGYTDLYDSVVDGDLRVAGNAHGSIFCGGEVYGDATYTGNSDTVQIGSDGPVAGCSATSYWHNNVTVKGNTATVHIDDNIIRGDLTARDNDPVALAGQDNRVRGTINGELGEIGSAQARTLSVQERSEGLEAKADDRREAAEAEAEKAGQAF</sequence>
<reference evidence="3 4" key="1">
    <citation type="submission" date="2020-07" db="EMBL/GenBank/DDBJ databases">
        <title>Sequencing the genomes of 1000 actinobacteria strains.</title>
        <authorList>
            <person name="Klenk H.-P."/>
        </authorList>
    </citation>
    <scope>NUCLEOTIDE SEQUENCE [LARGE SCALE GENOMIC DNA]</scope>
    <source>
        <strain evidence="3 4">CXB654</strain>
    </source>
</reference>
<accession>A0A852TU42</accession>
<evidence type="ECO:0000313" key="3">
    <source>
        <dbReference type="EMBL" id="NYE46382.1"/>
    </source>
</evidence>
<evidence type="ECO:0000256" key="2">
    <source>
        <dbReference type="SAM" id="SignalP"/>
    </source>
</evidence>
<dbReference type="EMBL" id="JACCCC010000001">
    <property type="protein sequence ID" value="NYE46382.1"/>
    <property type="molecule type" value="Genomic_DNA"/>
</dbReference>
<feature type="compositionally biased region" description="Basic and acidic residues" evidence="1">
    <location>
        <begin position="297"/>
        <end position="324"/>
    </location>
</feature>
<dbReference type="RefSeq" id="WP_179642496.1">
    <property type="nucleotide sequence ID" value="NZ_BAAAYY010000022.1"/>
</dbReference>
<gene>
    <name evidence="3" type="ORF">HDA32_001502</name>
</gene>
<comment type="caution">
    <text evidence="3">The sequence shown here is derived from an EMBL/GenBank/DDBJ whole genome shotgun (WGS) entry which is preliminary data.</text>
</comment>
<dbReference type="Proteomes" id="UP000589036">
    <property type="component" value="Unassembled WGS sequence"/>
</dbReference>
<evidence type="ECO:0000313" key="4">
    <source>
        <dbReference type="Proteomes" id="UP000589036"/>
    </source>
</evidence>
<name>A0A852TU42_9ACTN</name>
<protein>
    <submittedName>
        <fullName evidence="3">Uncharacterized protein</fullName>
    </submittedName>
</protein>
<feature type="signal peptide" evidence="2">
    <location>
        <begin position="1"/>
        <end position="30"/>
    </location>
</feature>
<feature type="region of interest" description="Disordered" evidence="1">
    <location>
        <begin position="289"/>
        <end position="324"/>
    </location>
</feature>
<dbReference type="AlphaFoldDB" id="A0A852TU42"/>
<keyword evidence="2" id="KW-0732">Signal</keyword>
<feature type="chain" id="PRO_5038603826" evidence="2">
    <location>
        <begin position="31"/>
        <end position="324"/>
    </location>
</feature>
<keyword evidence="4" id="KW-1185">Reference proteome</keyword>
<evidence type="ECO:0000256" key="1">
    <source>
        <dbReference type="SAM" id="MobiDB-lite"/>
    </source>
</evidence>